<sequence>MPSGVTCISLLRADHLAPYDTNARQVRPTQALIGAGWPSGPTFGFPPQPNGRHSVSGRVLPAGRVKHPPGYRPWRGPQRKRLPPERALDAPDEATPPRQILTQHLPPATSAR</sequence>
<evidence type="ECO:0000313" key="3">
    <source>
        <dbReference type="Proteomes" id="UP001500668"/>
    </source>
</evidence>
<comment type="caution">
    <text evidence="2">The sequence shown here is derived from an EMBL/GenBank/DDBJ whole genome shotgun (WGS) entry which is preliminary data.</text>
</comment>
<reference evidence="2 3" key="1">
    <citation type="journal article" date="2019" name="Int. J. Syst. Evol. Microbiol.">
        <title>The Global Catalogue of Microorganisms (GCM) 10K type strain sequencing project: providing services to taxonomists for standard genome sequencing and annotation.</title>
        <authorList>
            <consortium name="The Broad Institute Genomics Platform"/>
            <consortium name="The Broad Institute Genome Sequencing Center for Infectious Disease"/>
            <person name="Wu L."/>
            <person name="Ma J."/>
        </authorList>
    </citation>
    <scope>NUCLEOTIDE SEQUENCE [LARGE SCALE GENOMIC DNA]</scope>
    <source>
        <strain evidence="2 3">JCM 5067</strain>
    </source>
</reference>
<evidence type="ECO:0000313" key="2">
    <source>
        <dbReference type="EMBL" id="GAA0592868.1"/>
    </source>
</evidence>
<organism evidence="2 3">
    <name type="scientific">Streptomyces crystallinus</name>
    <dbReference type="NCBI Taxonomy" id="68191"/>
    <lineage>
        <taxon>Bacteria</taxon>
        <taxon>Bacillati</taxon>
        <taxon>Actinomycetota</taxon>
        <taxon>Actinomycetes</taxon>
        <taxon>Kitasatosporales</taxon>
        <taxon>Streptomycetaceae</taxon>
        <taxon>Streptomyces</taxon>
    </lineage>
</organism>
<accession>A0ABN1FKT8</accession>
<dbReference type="EMBL" id="BAAACA010000014">
    <property type="protein sequence ID" value="GAA0592868.1"/>
    <property type="molecule type" value="Genomic_DNA"/>
</dbReference>
<gene>
    <name evidence="2" type="ORF">GCM10010394_22690</name>
</gene>
<protein>
    <submittedName>
        <fullName evidence="2">Uncharacterized protein</fullName>
    </submittedName>
</protein>
<feature type="region of interest" description="Disordered" evidence="1">
    <location>
        <begin position="33"/>
        <end position="112"/>
    </location>
</feature>
<dbReference type="Proteomes" id="UP001500668">
    <property type="component" value="Unassembled WGS sequence"/>
</dbReference>
<name>A0ABN1FKT8_9ACTN</name>
<keyword evidence="3" id="KW-1185">Reference proteome</keyword>
<proteinExistence type="predicted"/>
<evidence type="ECO:0000256" key="1">
    <source>
        <dbReference type="SAM" id="MobiDB-lite"/>
    </source>
</evidence>